<evidence type="ECO:0000313" key="2">
    <source>
        <dbReference type="Proteomes" id="UP000308600"/>
    </source>
</evidence>
<reference evidence="1 2" key="1">
    <citation type="journal article" date="2019" name="Nat. Ecol. Evol.">
        <title>Megaphylogeny resolves global patterns of mushroom evolution.</title>
        <authorList>
            <person name="Varga T."/>
            <person name="Krizsan K."/>
            <person name="Foldi C."/>
            <person name="Dima B."/>
            <person name="Sanchez-Garcia M."/>
            <person name="Sanchez-Ramirez S."/>
            <person name="Szollosi G.J."/>
            <person name="Szarkandi J.G."/>
            <person name="Papp V."/>
            <person name="Albert L."/>
            <person name="Andreopoulos W."/>
            <person name="Angelini C."/>
            <person name="Antonin V."/>
            <person name="Barry K.W."/>
            <person name="Bougher N.L."/>
            <person name="Buchanan P."/>
            <person name="Buyck B."/>
            <person name="Bense V."/>
            <person name="Catcheside P."/>
            <person name="Chovatia M."/>
            <person name="Cooper J."/>
            <person name="Damon W."/>
            <person name="Desjardin D."/>
            <person name="Finy P."/>
            <person name="Geml J."/>
            <person name="Haridas S."/>
            <person name="Hughes K."/>
            <person name="Justo A."/>
            <person name="Karasinski D."/>
            <person name="Kautmanova I."/>
            <person name="Kiss B."/>
            <person name="Kocsube S."/>
            <person name="Kotiranta H."/>
            <person name="LaButti K.M."/>
            <person name="Lechner B.E."/>
            <person name="Liimatainen K."/>
            <person name="Lipzen A."/>
            <person name="Lukacs Z."/>
            <person name="Mihaltcheva S."/>
            <person name="Morgado L.N."/>
            <person name="Niskanen T."/>
            <person name="Noordeloos M.E."/>
            <person name="Ohm R.A."/>
            <person name="Ortiz-Santana B."/>
            <person name="Ovrebo C."/>
            <person name="Racz N."/>
            <person name="Riley R."/>
            <person name="Savchenko A."/>
            <person name="Shiryaev A."/>
            <person name="Soop K."/>
            <person name="Spirin V."/>
            <person name="Szebenyi C."/>
            <person name="Tomsovsky M."/>
            <person name="Tulloss R.E."/>
            <person name="Uehling J."/>
            <person name="Grigoriev I.V."/>
            <person name="Vagvolgyi C."/>
            <person name="Papp T."/>
            <person name="Martin F.M."/>
            <person name="Miettinen O."/>
            <person name="Hibbett D.S."/>
            <person name="Nagy L.G."/>
        </authorList>
    </citation>
    <scope>NUCLEOTIDE SEQUENCE [LARGE SCALE GENOMIC DNA]</scope>
    <source>
        <strain evidence="1 2">NL-1719</strain>
    </source>
</reference>
<sequence>MDSHILFPQQIFVAPCPRAEFTALQHNQQEVHCAEDRHQALSVNLYGVPPISLRWSRIIDGKREQFVASDLEGSDEPGHDKKSSSDPSQCECYPNRERLEQRPPQQFGHELKIPLNTPGDHLYTLDDISDGAGNVIYFSPVGSVFSNTDFASPSQTKTVQSMVVLRKPTVSFRSCSSINPTPLLVGQEALLTIASNSSDIHDSSWEAVVKYEPPVDSDVPSSGRRRTGSWERTIVGRRKEATLPAIAPGDYTIVQVKGKYCAGDPAEPKVCRVSERAKPTVDITWEVNNSYYGEKSLVVSLLFNGTAPFHLTYHVQRDRDTVAEIEKSFASERATLTFEPDQKGHYVYTFQYLSDANYKMVNPQGPTITQDVDSQATASFVDRMISSCEFGAVPVEIKFGGQAPWTVSVDVSGNGIVQFSDIFKPRATLPIPIPESVNEMRDPFEATLVSVEDARGVVESLSKPRLQVTLEKIKPSVRFAGELSERNVTLMERSTTMMPLRLTGEAPWRLRYRRRELTELTLSATVTSPIGSIPVNEAGTYELLEVVDNKCSGTVLPEFSTFQVNWIPRAYAKLAADTVMTRDTYNESYILKPVCHNADDHVELDLIGEPPFQVSYKISRRGRVGPLEELFRPIYHSIDHRTLLHLHTSQPGRVYYEIAHIGDTNYPITQYPPTEAIRTQYIKFEQEVDTQPSARFKSKSRLSYHVQDAFVPSNRGSSDGILELNGTPPFQVQISIRNTENNQGETLTTEVHSHLWQPEFPDYYFKTPGQHIVTIDSVMDGSNCGHAILSPEDNSIQVDVSTLASITPRNGRTNFCAREAVEFDLDGQPPWVVGYNLHGRNFQKEVYKSPFSLFLEGEGQLVITSITHRGVRKPLALRYTIHPLPSARIARGKAIDQAVAEGDQIEVPFTLIGTPPFTFVYKRSEKGVNGESGNVLETKKVSNINSHTYSIKASSEGIWGVVFIADQYCQYPHGMDTEALV</sequence>
<organism evidence="1 2">
    <name type="scientific">Pluteus cervinus</name>
    <dbReference type="NCBI Taxonomy" id="181527"/>
    <lineage>
        <taxon>Eukaryota</taxon>
        <taxon>Fungi</taxon>
        <taxon>Dikarya</taxon>
        <taxon>Basidiomycota</taxon>
        <taxon>Agaricomycotina</taxon>
        <taxon>Agaricomycetes</taxon>
        <taxon>Agaricomycetidae</taxon>
        <taxon>Agaricales</taxon>
        <taxon>Pluteineae</taxon>
        <taxon>Pluteaceae</taxon>
        <taxon>Pluteus</taxon>
    </lineage>
</organism>
<evidence type="ECO:0000313" key="1">
    <source>
        <dbReference type="EMBL" id="TFK71015.1"/>
    </source>
</evidence>
<proteinExistence type="predicted"/>
<name>A0ACD3AZQ9_9AGAR</name>
<keyword evidence="2" id="KW-1185">Reference proteome</keyword>
<gene>
    <name evidence="1" type="ORF">BDN72DRAFT_895988</name>
</gene>
<dbReference type="Proteomes" id="UP000308600">
    <property type="component" value="Unassembled WGS sequence"/>
</dbReference>
<dbReference type="EMBL" id="ML208304">
    <property type="protein sequence ID" value="TFK71015.1"/>
    <property type="molecule type" value="Genomic_DNA"/>
</dbReference>
<protein>
    <submittedName>
        <fullName evidence="1">Uncharacterized protein</fullName>
    </submittedName>
</protein>
<accession>A0ACD3AZQ9</accession>